<evidence type="ECO:0000259" key="7">
    <source>
        <dbReference type="PROSITE" id="PS51968"/>
    </source>
</evidence>
<feature type="compositionally biased region" description="Gly residues" evidence="6">
    <location>
        <begin position="307"/>
        <end position="318"/>
    </location>
</feature>
<comment type="subcellular location">
    <subcellularLocation>
        <location evidence="1">Nucleus</location>
    </subcellularLocation>
</comment>
<accession>A0A9P6K5B4</accession>
<evidence type="ECO:0000256" key="1">
    <source>
        <dbReference type="ARBA" id="ARBA00004123"/>
    </source>
</evidence>
<dbReference type="InterPro" id="IPR040167">
    <property type="entry name" value="TF_CP2-like"/>
</dbReference>
<dbReference type="PANTHER" id="PTHR11037:SF20">
    <property type="entry name" value="PROTEIN GRAINYHEAD"/>
    <property type="match status" value="1"/>
</dbReference>
<sequence>MEEYDGDIHSVVRIAFHEDAHRKLASRYWSFWLSQQSNPKTARALDIERVSSGGMLEVQSKTFDRTEFKWNGKEGAKLMIRFNCLSTDFSRIKGVKGIPLRIQIETYDINYGGGDHGGRGPGAGGGVGGLGGMDDGLLLHGRILERSFAKIKLFRDKGAERKNKDDQKHLEKMWDKMRGKHADTSPLSQVLAPVQPMTHFWECVEDEEEHYSNEGAGSGSGSGSGSRGGSSDQEDGGGAGGGVGNEDEEMSSSLDFFSQQQGGGGVGPVYDDSQQQQQDGNSGGDGKSKRRKMNDIRLDLGTSTGYRGPGSAGSGGGSGMNINGAASMIISSSSNSSVGGLAASIRHLTATSNNNNNNNNNNNASNMIDGGIPASSSSSSSDFLDRDPSYIPQQRKKKPMPMLCLYIKIGNEAVYRAIYLERPTLNELLHKLCEKLEIQVSTVSAVYRKTTKKNLLVRADDAMVAQMPEELDMEVEYEFNHQDGSVNLTLKY</sequence>
<dbReference type="Pfam" id="PF04516">
    <property type="entry name" value="CP2"/>
    <property type="match status" value="2"/>
</dbReference>
<dbReference type="Pfam" id="PF25416">
    <property type="entry name" value="GRHL1_C"/>
    <property type="match status" value="1"/>
</dbReference>
<evidence type="ECO:0000256" key="3">
    <source>
        <dbReference type="ARBA" id="ARBA00023125"/>
    </source>
</evidence>
<organism evidence="8 9">
    <name type="scientific">Mortierella hygrophila</name>
    <dbReference type="NCBI Taxonomy" id="979708"/>
    <lineage>
        <taxon>Eukaryota</taxon>
        <taxon>Fungi</taxon>
        <taxon>Fungi incertae sedis</taxon>
        <taxon>Mucoromycota</taxon>
        <taxon>Mortierellomycotina</taxon>
        <taxon>Mortierellomycetes</taxon>
        <taxon>Mortierellales</taxon>
        <taxon>Mortierellaceae</taxon>
        <taxon>Mortierella</taxon>
    </lineage>
</organism>
<dbReference type="PANTHER" id="PTHR11037">
    <property type="entry name" value="TRANSCRIPTION FACTOR CP2"/>
    <property type="match status" value="1"/>
</dbReference>
<reference evidence="8" key="1">
    <citation type="journal article" date="2020" name="Fungal Divers.">
        <title>Resolving the Mortierellaceae phylogeny through synthesis of multi-gene phylogenetics and phylogenomics.</title>
        <authorList>
            <person name="Vandepol N."/>
            <person name="Liber J."/>
            <person name="Desiro A."/>
            <person name="Na H."/>
            <person name="Kennedy M."/>
            <person name="Barry K."/>
            <person name="Grigoriev I.V."/>
            <person name="Miller A.N."/>
            <person name="O'Donnell K."/>
            <person name="Stajich J.E."/>
            <person name="Bonito G."/>
        </authorList>
    </citation>
    <scope>NUCLEOTIDE SEQUENCE</scope>
    <source>
        <strain evidence="8">NRRL 2591</strain>
    </source>
</reference>
<evidence type="ECO:0000256" key="4">
    <source>
        <dbReference type="ARBA" id="ARBA00023163"/>
    </source>
</evidence>
<feature type="region of interest" description="Disordered" evidence="6">
    <location>
        <begin position="299"/>
        <end position="318"/>
    </location>
</feature>
<dbReference type="InterPro" id="IPR057520">
    <property type="entry name" value="GRHL1/CP2_C"/>
</dbReference>
<keyword evidence="3" id="KW-0238">DNA-binding</keyword>
<feature type="compositionally biased region" description="Low complexity" evidence="6">
    <location>
        <begin position="271"/>
        <end position="280"/>
    </location>
</feature>
<evidence type="ECO:0000313" key="8">
    <source>
        <dbReference type="EMBL" id="KAF9547676.1"/>
    </source>
</evidence>
<keyword evidence="4" id="KW-0804">Transcription</keyword>
<evidence type="ECO:0000256" key="5">
    <source>
        <dbReference type="ARBA" id="ARBA00023242"/>
    </source>
</evidence>
<evidence type="ECO:0000256" key="6">
    <source>
        <dbReference type="SAM" id="MobiDB-lite"/>
    </source>
</evidence>
<gene>
    <name evidence="8" type="primary">GRHL1_2</name>
    <name evidence="8" type="ORF">EC957_008033</name>
</gene>
<proteinExistence type="predicted"/>
<name>A0A9P6K5B4_9FUNG</name>
<dbReference type="EMBL" id="JAAAXW010000039">
    <property type="protein sequence ID" value="KAF9547676.1"/>
    <property type="molecule type" value="Genomic_DNA"/>
</dbReference>
<keyword evidence="5" id="KW-0539">Nucleus</keyword>
<feature type="region of interest" description="Disordered" evidence="6">
    <location>
        <begin position="207"/>
        <end position="292"/>
    </location>
</feature>
<comment type="caution">
    <text evidence="8">The sequence shown here is derived from an EMBL/GenBank/DDBJ whole genome shotgun (WGS) entry which is preliminary data.</text>
</comment>
<feature type="domain" description="Grh/CP2 DB" evidence="7">
    <location>
        <begin position="1"/>
        <end position="217"/>
    </location>
</feature>
<feature type="region of interest" description="Disordered" evidence="6">
    <location>
        <begin position="352"/>
        <end position="394"/>
    </location>
</feature>
<dbReference type="InterPro" id="IPR007604">
    <property type="entry name" value="CP2"/>
</dbReference>
<dbReference type="Proteomes" id="UP000723463">
    <property type="component" value="Unassembled WGS sequence"/>
</dbReference>
<dbReference type="GO" id="GO:0001228">
    <property type="term" value="F:DNA-binding transcription activator activity, RNA polymerase II-specific"/>
    <property type="evidence" value="ECO:0007669"/>
    <property type="project" value="TreeGrafter"/>
</dbReference>
<keyword evidence="9" id="KW-1185">Reference proteome</keyword>
<evidence type="ECO:0000313" key="9">
    <source>
        <dbReference type="Proteomes" id="UP000723463"/>
    </source>
</evidence>
<keyword evidence="2" id="KW-0805">Transcription regulation</keyword>
<evidence type="ECO:0000256" key="2">
    <source>
        <dbReference type="ARBA" id="ARBA00023015"/>
    </source>
</evidence>
<dbReference type="GO" id="GO:0005634">
    <property type="term" value="C:nucleus"/>
    <property type="evidence" value="ECO:0007669"/>
    <property type="project" value="UniProtKB-SubCell"/>
</dbReference>
<feature type="compositionally biased region" description="Low complexity" evidence="6">
    <location>
        <begin position="353"/>
        <end position="363"/>
    </location>
</feature>
<protein>
    <submittedName>
        <fullName evidence="8">Grainyhead-like</fullName>
    </submittedName>
</protein>
<dbReference type="PROSITE" id="PS51968">
    <property type="entry name" value="GRH_CP2_DB"/>
    <property type="match status" value="1"/>
</dbReference>
<dbReference type="GO" id="GO:0000978">
    <property type="term" value="F:RNA polymerase II cis-regulatory region sequence-specific DNA binding"/>
    <property type="evidence" value="ECO:0007669"/>
    <property type="project" value="TreeGrafter"/>
</dbReference>
<feature type="compositionally biased region" description="Gly residues" evidence="6">
    <location>
        <begin position="216"/>
        <end position="228"/>
    </location>
</feature>
<dbReference type="AlphaFoldDB" id="A0A9P6K5B4"/>